<dbReference type="EMBL" id="KV932515">
    <property type="protein sequence ID" value="PIO30876.1"/>
    <property type="molecule type" value="Genomic_DNA"/>
</dbReference>
<protein>
    <submittedName>
        <fullName evidence="1">Uncharacterized protein</fullName>
    </submittedName>
</protein>
<accession>A0A2G9RSJ6</accession>
<gene>
    <name evidence="1" type="ORF">AB205_0020520</name>
</gene>
<evidence type="ECO:0000313" key="1">
    <source>
        <dbReference type="EMBL" id="PIO30876.1"/>
    </source>
</evidence>
<dbReference type="OrthoDB" id="438179at2759"/>
<organism evidence="1 2">
    <name type="scientific">Aquarana catesbeiana</name>
    <name type="common">American bullfrog</name>
    <name type="synonym">Rana catesbeiana</name>
    <dbReference type="NCBI Taxonomy" id="8400"/>
    <lineage>
        <taxon>Eukaryota</taxon>
        <taxon>Metazoa</taxon>
        <taxon>Chordata</taxon>
        <taxon>Craniata</taxon>
        <taxon>Vertebrata</taxon>
        <taxon>Euteleostomi</taxon>
        <taxon>Amphibia</taxon>
        <taxon>Batrachia</taxon>
        <taxon>Anura</taxon>
        <taxon>Neobatrachia</taxon>
        <taxon>Ranoidea</taxon>
        <taxon>Ranidae</taxon>
        <taxon>Aquarana</taxon>
    </lineage>
</organism>
<name>A0A2G9RSJ6_AQUCT</name>
<evidence type="ECO:0000313" key="2">
    <source>
        <dbReference type="Proteomes" id="UP000228934"/>
    </source>
</evidence>
<proteinExistence type="predicted"/>
<keyword evidence="2" id="KW-1185">Reference proteome</keyword>
<reference evidence="2" key="1">
    <citation type="journal article" date="2017" name="Nat. Commun.">
        <title>The North American bullfrog draft genome provides insight into hormonal regulation of long noncoding RNA.</title>
        <authorList>
            <person name="Hammond S.A."/>
            <person name="Warren R.L."/>
            <person name="Vandervalk B.P."/>
            <person name="Kucuk E."/>
            <person name="Khan H."/>
            <person name="Gibb E.A."/>
            <person name="Pandoh P."/>
            <person name="Kirk H."/>
            <person name="Zhao Y."/>
            <person name="Jones M."/>
            <person name="Mungall A.J."/>
            <person name="Coope R."/>
            <person name="Pleasance S."/>
            <person name="Moore R.A."/>
            <person name="Holt R.A."/>
            <person name="Round J.M."/>
            <person name="Ohora S."/>
            <person name="Walle B.V."/>
            <person name="Veldhoen N."/>
            <person name="Helbing C.C."/>
            <person name="Birol I."/>
        </authorList>
    </citation>
    <scope>NUCLEOTIDE SEQUENCE [LARGE SCALE GENOMIC DNA]</scope>
</reference>
<dbReference type="Proteomes" id="UP000228934">
    <property type="component" value="Unassembled WGS sequence"/>
</dbReference>
<dbReference type="AlphaFoldDB" id="A0A2G9RSJ6"/>
<sequence>MTDVFIVKRKLFDDTGCKYCELLLVIYWSTYTMVTVQPWPSFENDTNINFHKVCCLSVSFLSDVTMVY</sequence>